<dbReference type="EMBL" id="JAVFWL010000003">
    <property type="protein sequence ID" value="KAK6740714.1"/>
    <property type="molecule type" value="Genomic_DNA"/>
</dbReference>
<evidence type="ECO:0008006" key="5">
    <source>
        <dbReference type="Google" id="ProtNLM"/>
    </source>
</evidence>
<evidence type="ECO:0000313" key="4">
    <source>
        <dbReference type="Proteomes" id="UP001303046"/>
    </source>
</evidence>
<name>A0ABR1CQW7_NECAM</name>
<gene>
    <name evidence="3" type="primary">Necator_chrIII.g9656</name>
    <name evidence="3" type="ORF">RB195_008891</name>
</gene>
<dbReference type="Proteomes" id="UP001303046">
    <property type="component" value="Unassembled WGS sequence"/>
</dbReference>
<feature type="compositionally biased region" description="Polar residues" evidence="2">
    <location>
        <begin position="594"/>
        <end position="614"/>
    </location>
</feature>
<comment type="caution">
    <text evidence="3">The sequence shown here is derived from an EMBL/GenBank/DDBJ whole genome shotgun (WGS) entry which is preliminary data.</text>
</comment>
<feature type="region of interest" description="Disordered" evidence="2">
    <location>
        <begin position="699"/>
        <end position="750"/>
    </location>
</feature>
<feature type="compositionally biased region" description="Basic and acidic residues" evidence="2">
    <location>
        <begin position="508"/>
        <end position="533"/>
    </location>
</feature>
<keyword evidence="4" id="KW-1185">Reference proteome</keyword>
<feature type="coiled-coil region" evidence="1">
    <location>
        <begin position="106"/>
        <end position="133"/>
    </location>
</feature>
<evidence type="ECO:0000256" key="1">
    <source>
        <dbReference type="SAM" id="Coils"/>
    </source>
</evidence>
<proteinExistence type="predicted"/>
<organism evidence="3 4">
    <name type="scientific">Necator americanus</name>
    <name type="common">Human hookworm</name>
    <dbReference type="NCBI Taxonomy" id="51031"/>
    <lineage>
        <taxon>Eukaryota</taxon>
        <taxon>Metazoa</taxon>
        <taxon>Ecdysozoa</taxon>
        <taxon>Nematoda</taxon>
        <taxon>Chromadorea</taxon>
        <taxon>Rhabditida</taxon>
        <taxon>Rhabditina</taxon>
        <taxon>Rhabditomorpha</taxon>
        <taxon>Strongyloidea</taxon>
        <taxon>Ancylostomatidae</taxon>
        <taxon>Bunostominae</taxon>
        <taxon>Necator</taxon>
    </lineage>
</organism>
<accession>A0ABR1CQW7</accession>
<keyword evidence="1" id="KW-0175">Coiled coil</keyword>
<sequence length="750" mass="86925">MDNFIEQFNIFESRTDENKSSLEASQKINSMKEELIRKLKEELERYKTSETERKQKREEAERRRTELKGKLSANITQAKTLSGQIDELESQRVSQAKTDQEIHAKVSNLREQISNVEGKVKELRNDMNDLQQHEPIDPRVVSGVHTMRESITNELAARRDSFDLTSLVAEVQAIESLRKERTEMSEDLAGKTELLCALDADYEAQQGHAEEQQDRLSRLEAEKEELAEVMEKINNRLEELSSRIADITMEIEGNSRELKDLEIQLTEQNEVEQQLEYISHKLEEKKEQYLQEEMLLKELEEGMDKKKKEAALNLETMMKEYEQRIEDLNAQLECCQKANEEIRTEVENMKERECFLNIYKENSRKIEEKHRKLAALKEELEELRKDITEKQEKLTENPKLVQLRQDVESKKRAADKDLENAKVQISDLHDKMLKADADILDLQNKNYEIEGEIHLVRLQLSTKAEELVAAKNEYFLMMEMQEVEKIAKKEKLVKEQNMNKKQRGRKRKQEDAKKDVNSRDQMRKSRVLTDRKARSATRSAMDLREQQLRKEESICNSTRKTQTPTKRKDPMEELVSCDTKKQFLEAPERGEMGQTFSDENKSGSLQHTTTTASTMADDFKRPIAVDLDDTVMKEDDGGDLFESPNNHEGAPKPKEKADVKLVEKSSLHKSPEADGSEIHFEPSELFTSTPLVIKKQCSVRPTRVKSGGCNSQSAQLSQPRANMPPFRMRSGETLNVPARGRPRGRKNKKR</sequence>
<feature type="compositionally biased region" description="Basic residues" evidence="2">
    <location>
        <begin position="740"/>
        <end position="750"/>
    </location>
</feature>
<protein>
    <recommendedName>
        <fullName evidence="5">M protein repeat protein</fullName>
    </recommendedName>
</protein>
<feature type="region of interest" description="Disordered" evidence="2">
    <location>
        <begin position="586"/>
        <end position="681"/>
    </location>
</feature>
<evidence type="ECO:0000256" key="2">
    <source>
        <dbReference type="SAM" id="MobiDB-lite"/>
    </source>
</evidence>
<evidence type="ECO:0000313" key="3">
    <source>
        <dbReference type="EMBL" id="KAK6740714.1"/>
    </source>
</evidence>
<reference evidence="3 4" key="1">
    <citation type="submission" date="2023-08" db="EMBL/GenBank/DDBJ databases">
        <title>A Necator americanus chromosomal reference genome.</title>
        <authorList>
            <person name="Ilik V."/>
            <person name="Petrzelkova K.J."/>
            <person name="Pardy F."/>
            <person name="Fuh T."/>
            <person name="Niatou-Singa F.S."/>
            <person name="Gouil Q."/>
            <person name="Baker L."/>
            <person name="Ritchie M.E."/>
            <person name="Jex A.R."/>
            <person name="Gazzola D."/>
            <person name="Li H."/>
            <person name="Toshio Fujiwara R."/>
            <person name="Zhan B."/>
            <person name="Aroian R.V."/>
            <person name="Pafco B."/>
            <person name="Schwarz E.M."/>
        </authorList>
    </citation>
    <scope>NUCLEOTIDE SEQUENCE [LARGE SCALE GENOMIC DNA]</scope>
    <source>
        <strain evidence="3 4">Aroian</strain>
        <tissue evidence="3">Whole animal</tissue>
    </source>
</reference>
<feature type="coiled-coil region" evidence="1">
    <location>
        <begin position="174"/>
        <end position="438"/>
    </location>
</feature>
<feature type="region of interest" description="Disordered" evidence="2">
    <location>
        <begin position="42"/>
        <end position="67"/>
    </location>
</feature>
<feature type="region of interest" description="Disordered" evidence="2">
    <location>
        <begin position="493"/>
        <end position="541"/>
    </location>
</feature>
<feature type="compositionally biased region" description="Polar residues" evidence="2">
    <location>
        <begin position="708"/>
        <end position="720"/>
    </location>
</feature>
<feature type="compositionally biased region" description="Basic and acidic residues" evidence="2">
    <location>
        <begin position="649"/>
        <end position="681"/>
    </location>
</feature>